<dbReference type="AlphaFoldDB" id="A0A0G1Y2Z3"/>
<keyword evidence="6" id="KW-1133">Transmembrane helix</keyword>
<keyword evidence="5" id="KW-0676">Redox-active center</keyword>
<evidence type="ECO:0000256" key="6">
    <source>
        <dbReference type="SAM" id="Phobius"/>
    </source>
</evidence>
<dbReference type="EMBL" id="LCRR01000003">
    <property type="protein sequence ID" value="KKW37818.1"/>
    <property type="molecule type" value="Genomic_DNA"/>
</dbReference>
<evidence type="ECO:0000256" key="1">
    <source>
        <dbReference type="ARBA" id="ARBA00005791"/>
    </source>
</evidence>
<comment type="similarity">
    <text evidence="1">Belongs to the thioredoxin family. DsbA subfamily.</text>
</comment>
<name>A0A0G1Y2Z3_9BACT</name>
<dbReference type="PANTHER" id="PTHR13887:SF14">
    <property type="entry name" value="DISULFIDE BOND FORMATION PROTEIN D"/>
    <property type="match status" value="1"/>
</dbReference>
<evidence type="ECO:0000256" key="4">
    <source>
        <dbReference type="ARBA" id="ARBA00023157"/>
    </source>
</evidence>
<dbReference type="InterPro" id="IPR012336">
    <property type="entry name" value="Thioredoxin-like_fold"/>
</dbReference>
<keyword evidence="6" id="KW-0472">Membrane</keyword>
<accession>A0A0G1Y2Z3</accession>
<keyword evidence="6" id="KW-0812">Transmembrane</keyword>
<keyword evidence="4" id="KW-1015">Disulfide bond</keyword>
<evidence type="ECO:0000313" key="9">
    <source>
        <dbReference type="Proteomes" id="UP000033852"/>
    </source>
</evidence>
<feature type="domain" description="Thioredoxin" evidence="7">
    <location>
        <begin position="29"/>
        <end position="222"/>
    </location>
</feature>
<organism evidence="8 9">
    <name type="scientific">Candidatus Adlerbacteria bacterium GW2011_GWB1_54_7</name>
    <dbReference type="NCBI Taxonomy" id="1618607"/>
    <lineage>
        <taxon>Bacteria</taxon>
        <taxon>Candidatus Adleribacteriota</taxon>
    </lineage>
</organism>
<feature type="transmembrane region" description="Helical" evidence="6">
    <location>
        <begin position="6"/>
        <end position="26"/>
    </location>
</feature>
<dbReference type="Proteomes" id="UP000033852">
    <property type="component" value="Unassembled WGS sequence"/>
</dbReference>
<dbReference type="PROSITE" id="PS51352">
    <property type="entry name" value="THIOREDOXIN_2"/>
    <property type="match status" value="1"/>
</dbReference>
<dbReference type="Pfam" id="PF13462">
    <property type="entry name" value="Thioredoxin_4"/>
    <property type="match status" value="1"/>
</dbReference>
<protein>
    <recommendedName>
        <fullName evidence="7">Thioredoxin domain-containing protein</fullName>
    </recommendedName>
</protein>
<dbReference type="InterPro" id="IPR036249">
    <property type="entry name" value="Thioredoxin-like_sf"/>
</dbReference>
<evidence type="ECO:0000256" key="5">
    <source>
        <dbReference type="ARBA" id="ARBA00023284"/>
    </source>
</evidence>
<proteinExistence type="inferred from homology"/>
<comment type="caution">
    <text evidence="8">The sequence shown here is derived from an EMBL/GenBank/DDBJ whole genome shotgun (WGS) entry which is preliminary data.</text>
</comment>
<evidence type="ECO:0000256" key="2">
    <source>
        <dbReference type="ARBA" id="ARBA00022729"/>
    </source>
</evidence>
<sequence length="224" mass="24037">MSEKLNISPSVAIVTAGIIIAGAVLYTKYNPPQEAANDRQSATANVRAPRADDHLYGSPSAAVTLIEYSDFECPYCARVHPTLKTLVDKSGGSVAWIYRHLPLQSIHAEARGAALAGECIAEQLGNDGFFEFSERVFADQSVMSTAKYKEYAHALGADIAQYDTCTASEKYASRVDADTQEAYANGASGTPFTVVYGYGEQVPVSGAMPQAQFELVISSLKARH</sequence>
<reference evidence="8 9" key="1">
    <citation type="journal article" date="2015" name="Nature">
        <title>rRNA introns, odd ribosomes, and small enigmatic genomes across a large radiation of phyla.</title>
        <authorList>
            <person name="Brown C.T."/>
            <person name="Hug L.A."/>
            <person name="Thomas B.C."/>
            <person name="Sharon I."/>
            <person name="Castelle C.J."/>
            <person name="Singh A."/>
            <person name="Wilkins M.J."/>
            <person name="Williams K.H."/>
            <person name="Banfield J.F."/>
        </authorList>
    </citation>
    <scope>NUCLEOTIDE SEQUENCE [LARGE SCALE GENOMIC DNA]</scope>
</reference>
<dbReference type="InterPro" id="IPR013766">
    <property type="entry name" value="Thioredoxin_domain"/>
</dbReference>
<dbReference type="Gene3D" id="3.40.30.10">
    <property type="entry name" value="Glutaredoxin"/>
    <property type="match status" value="1"/>
</dbReference>
<dbReference type="STRING" id="1618607.UY86_C0003G0040"/>
<dbReference type="PANTHER" id="PTHR13887">
    <property type="entry name" value="GLUTATHIONE S-TRANSFERASE KAPPA"/>
    <property type="match status" value="1"/>
</dbReference>
<keyword evidence="2" id="KW-0732">Signal</keyword>
<keyword evidence="3" id="KW-0560">Oxidoreductase</keyword>
<evidence type="ECO:0000313" key="8">
    <source>
        <dbReference type="EMBL" id="KKW37818.1"/>
    </source>
</evidence>
<evidence type="ECO:0000256" key="3">
    <source>
        <dbReference type="ARBA" id="ARBA00023002"/>
    </source>
</evidence>
<dbReference type="GO" id="GO:0016491">
    <property type="term" value="F:oxidoreductase activity"/>
    <property type="evidence" value="ECO:0007669"/>
    <property type="project" value="UniProtKB-KW"/>
</dbReference>
<dbReference type="SUPFAM" id="SSF52833">
    <property type="entry name" value="Thioredoxin-like"/>
    <property type="match status" value="1"/>
</dbReference>
<evidence type="ECO:0000259" key="7">
    <source>
        <dbReference type="PROSITE" id="PS51352"/>
    </source>
</evidence>
<gene>
    <name evidence="8" type="ORF">UY86_C0003G0040</name>
</gene>